<gene>
    <name evidence="1" type="ORF">BU23DRAFT_639884</name>
</gene>
<accession>A0A6A5V9E8</accession>
<dbReference type="Gene3D" id="1.10.600.10">
    <property type="entry name" value="Farnesyl Diphosphate Synthase"/>
    <property type="match status" value="1"/>
</dbReference>
<sequence length="339" mass="37775">MAATLASPPSPTLLKIAQDVAPKEPKDTTTTAITSPPLTSLFACNKHPRFADCVTYANDSYTTTLLPVASLYSSTPHSQLPMLGSCTAVLYPAGDFSRLPATIDGYMAFLFLDDLIDNSVSMSYITSIVDAFMAVSRGAPSPDARFTLLSRFMTDERWDEGVRRETVNEAQRFMDGALALREIEISERVITVEEYLRIRIPNTAMGYMFRVIGFAQPTLADEFNRLLSQNPELWARVEQPSGKAVGIALDLYKLNGAHAEVCEWTNVVKIWQRESPAHRDLGDAIQFMVEEFYRYEREMAEAVDELAGFNPELAQAVRDVQGGTLKWMTGERGGRYSKI</sequence>
<dbReference type="AlphaFoldDB" id="A0A6A5V9E8"/>
<evidence type="ECO:0008006" key="3">
    <source>
        <dbReference type="Google" id="ProtNLM"/>
    </source>
</evidence>
<proteinExistence type="predicted"/>
<reference evidence="1" key="1">
    <citation type="journal article" date="2020" name="Stud. Mycol.">
        <title>101 Dothideomycetes genomes: a test case for predicting lifestyles and emergence of pathogens.</title>
        <authorList>
            <person name="Haridas S."/>
            <person name="Albert R."/>
            <person name="Binder M."/>
            <person name="Bloem J."/>
            <person name="Labutti K."/>
            <person name="Salamov A."/>
            <person name="Andreopoulos B."/>
            <person name="Baker S."/>
            <person name="Barry K."/>
            <person name="Bills G."/>
            <person name="Bluhm B."/>
            <person name="Cannon C."/>
            <person name="Castanera R."/>
            <person name="Culley D."/>
            <person name="Daum C."/>
            <person name="Ezra D."/>
            <person name="Gonzalez J."/>
            <person name="Henrissat B."/>
            <person name="Kuo A."/>
            <person name="Liang C."/>
            <person name="Lipzen A."/>
            <person name="Lutzoni F."/>
            <person name="Magnuson J."/>
            <person name="Mondo S."/>
            <person name="Nolan M."/>
            <person name="Ohm R."/>
            <person name="Pangilinan J."/>
            <person name="Park H.-J."/>
            <person name="Ramirez L."/>
            <person name="Alfaro M."/>
            <person name="Sun H."/>
            <person name="Tritt A."/>
            <person name="Yoshinaga Y."/>
            <person name="Zwiers L.-H."/>
            <person name="Turgeon B."/>
            <person name="Goodwin S."/>
            <person name="Spatafora J."/>
            <person name="Crous P."/>
            <person name="Grigoriev I."/>
        </authorList>
    </citation>
    <scope>NUCLEOTIDE SEQUENCE</scope>
    <source>
        <strain evidence="1">CBS 107.79</strain>
    </source>
</reference>
<dbReference type="SUPFAM" id="SSF48576">
    <property type="entry name" value="Terpenoid synthases"/>
    <property type="match status" value="1"/>
</dbReference>
<dbReference type="Proteomes" id="UP000800036">
    <property type="component" value="Unassembled WGS sequence"/>
</dbReference>
<evidence type="ECO:0000313" key="1">
    <source>
        <dbReference type="EMBL" id="KAF1973478.1"/>
    </source>
</evidence>
<dbReference type="EMBL" id="ML976680">
    <property type="protein sequence ID" value="KAF1973478.1"/>
    <property type="molecule type" value="Genomic_DNA"/>
</dbReference>
<dbReference type="OrthoDB" id="4923834at2759"/>
<keyword evidence="2" id="KW-1185">Reference proteome</keyword>
<evidence type="ECO:0000313" key="2">
    <source>
        <dbReference type="Proteomes" id="UP000800036"/>
    </source>
</evidence>
<organism evidence="1 2">
    <name type="scientific">Bimuria novae-zelandiae CBS 107.79</name>
    <dbReference type="NCBI Taxonomy" id="1447943"/>
    <lineage>
        <taxon>Eukaryota</taxon>
        <taxon>Fungi</taxon>
        <taxon>Dikarya</taxon>
        <taxon>Ascomycota</taxon>
        <taxon>Pezizomycotina</taxon>
        <taxon>Dothideomycetes</taxon>
        <taxon>Pleosporomycetidae</taxon>
        <taxon>Pleosporales</taxon>
        <taxon>Massarineae</taxon>
        <taxon>Didymosphaeriaceae</taxon>
        <taxon>Bimuria</taxon>
    </lineage>
</organism>
<protein>
    <recommendedName>
        <fullName evidence="3">Terpenoid synthase</fullName>
    </recommendedName>
</protein>
<name>A0A6A5V9E8_9PLEO</name>
<dbReference type="InterPro" id="IPR008949">
    <property type="entry name" value="Isoprenoid_synthase_dom_sf"/>
</dbReference>